<name>A0AAU7CIK8_9BACT</name>
<organism evidence="2">
    <name type="scientific">Singulisphaera sp. Ch08</name>
    <dbReference type="NCBI Taxonomy" id="3120278"/>
    <lineage>
        <taxon>Bacteria</taxon>
        <taxon>Pseudomonadati</taxon>
        <taxon>Planctomycetota</taxon>
        <taxon>Planctomycetia</taxon>
        <taxon>Isosphaerales</taxon>
        <taxon>Isosphaeraceae</taxon>
        <taxon>Singulisphaera</taxon>
    </lineage>
</organism>
<dbReference type="PANTHER" id="PTHR30093">
    <property type="entry name" value="GENERAL SECRETION PATHWAY PROTEIN G"/>
    <property type="match status" value="1"/>
</dbReference>
<dbReference type="PANTHER" id="PTHR30093:SF2">
    <property type="entry name" value="TYPE II SECRETION SYSTEM PROTEIN H"/>
    <property type="match status" value="1"/>
</dbReference>
<dbReference type="NCBIfam" id="TIGR04294">
    <property type="entry name" value="pre_pil_HX9DG"/>
    <property type="match status" value="1"/>
</dbReference>
<dbReference type="Gene3D" id="3.30.700.10">
    <property type="entry name" value="Glycoprotein, Type 4 Pilin"/>
    <property type="match status" value="1"/>
</dbReference>
<evidence type="ECO:0000313" key="2">
    <source>
        <dbReference type="EMBL" id="XBH04995.1"/>
    </source>
</evidence>
<sequence length="353" mass="37578">MRKRGFTLIELLVVIAIIAVLIALLLPAVQAAREAARRSQCINNIKQLGLAVHNYNSTYSCFPPSCSGPEVAGTLSVDSGWSFGWPLAVLSGMEQQAMFNAVNFFNRPRGPENSTIGYAQLGSLICPSDGTTQKPSDPWATNNYVGNFGGPGIIKRWTGTMVPGSKWTSASAQLGPIGIESIRDGTSNTGLFSERLVGLKANAGLAQLRLSSSDAKRGFFDSGATVPGETGDPAQAMTFYNTCKALPGSTVAKNSQCFGYIWIVGYYVHCTNTYNHFGPPNMPLCHNNQYENSASQTWEISAGIGSPTSNHSGGVNMGLADGSVKFIKDTVNLPSWWALGTRNGGEVISADAY</sequence>
<evidence type="ECO:0000259" key="1">
    <source>
        <dbReference type="Pfam" id="PF07596"/>
    </source>
</evidence>
<dbReference type="NCBIfam" id="TIGR02532">
    <property type="entry name" value="IV_pilin_GFxxxE"/>
    <property type="match status" value="1"/>
</dbReference>
<dbReference type="AlphaFoldDB" id="A0AAU7CIK8"/>
<dbReference type="InterPro" id="IPR012902">
    <property type="entry name" value="N_methyl_site"/>
</dbReference>
<dbReference type="Pfam" id="PF07963">
    <property type="entry name" value="N_methyl"/>
    <property type="match status" value="1"/>
</dbReference>
<reference evidence="2" key="1">
    <citation type="submission" date="2024-05" db="EMBL/GenBank/DDBJ databases">
        <title>Planctomycetes of the genus Singulisphaera possess chitinolytic capabilities.</title>
        <authorList>
            <person name="Ivanova A."/>
        </authorList>
    </citation>
    <scope>NUCLEOTIDE SEQUENCE</scope>
    <source>
        <strain evidence="2">Ch08T</strain>
    </source>
</reference>
<dbReference type="InterPro" id="IPR045584">
    <property type="entry name" value="Pilin-like"/>
</dbReference>
<dbReference type="SUPFAM" id="SSF54523">
    <property type="entry name" value="Pili subunits"/>
    <property type="match status" value="1"/>
</dbReference>
<protein>
    <submittedName>
        <fullName evidence="2">DUF1559 domain-containing protein</fullName>
    </submittedName>
</protein>
<dbReference type="EMBL" id="CP155447">
    <property type="protein sequence ID" value="XBH04995.1"/>
    <property type="molecule type" value="Genomic_DNA"/>
</dbReference>
<dbReference type="InterPro" id="IPR027558">
    <property type="entry name" value="Pre_pil_HX9DG_C"/>
</dbReference>
<dbReference type="InterPro" id="IPR011453">
    <property type="entry name" value="DUF1559"/>
</dbReference>
<feature type="domain" description="DUF1559" evidence="1">
    <location>
        <begin position="30"/>
        <end position="332"/>
    </location>
</feature>
<accession>A0AAU7CIK8</accession>
<dbReference type="Pfam" id="PF07596">
    <property type="entry name" value="SBP_bac_10"/>
    <property type="match status" value="1"/>
</dbReference>
<dbReference type="RefSeq" id="WP_406697803.1">
    <property type="nucleotide sequence ID" value="NZ_CP155447.1"/>
</dbReference>
<dbReference type="PROSITE" id="PS00409">
    <property type="entry name" value="PROKAR_NTER_METHYL"/>
    <property type="match status" value="1"/>
</dbReference>
<gene>
    <name evidence="2" type="ORF">V5E97_02945</name>
</gene>
<proteinExistence type="predicted"/>